<dbReference type="PRINTS" id="PR00409">
    <property type="entry name" value="PHDIOXRDTASE"/>
</dbReference>
<proteinExistence type="predicted"/>
<keyword evidence="2" id="KW-0285">Flavoprotein</keyword>
<dbReference type="AlphaFoldDB" id="F6ENP6"/>
<dbReference type="SUPFAM" id="SSF54292">
    <property type="entry name" value="2Fe-2S ferredoxin-like"/>
    <property type="match status" value="1"/>
</dbReference>
<dbReference type="Pfam" id="PF00970">
    <property type="entry name" value="FAD_binding_6"/>
    <property type="match status" value="1"/>
</dbReference>
<dbReference type="PANTHER" id="PTHR47354:SF1">
    <property type="entry name" value="CARNITINE MONOOXYGENASE REDUCTASE SUBUNIT"/>
    <property type="match status" value="1"/>
</dbReference>
<dbReference type="EMBL" id="CP002786">
    <property type="protein sequence ID" value="AEF42903.1"/>
    <property type="molecule type" value="Genomic_DNA"/>
</dbReference>
<dbReference type="PROSITE" id="PS51085">
    <property type="entry name" value="2FE2S_FER_2"/>
    <property type="match status" value="1"/>
</dbReference>
<dbReference type="eggNOG" id="COG1018">
    <property type="taxonomic scope" value="Bacteria"/>
</dbReference>
<dbReference type="InterPro" id="IPR017927">
    <property type="entry name" value="FAD-bd_FR_type"/>
</dbReference>
<dbReference type="GO" id="GO:0006629">
    <property type="term" value="P:lipid metabolic process"/>
    <property type="evidence" value="ECO:0007669"/>
    <property type="project" value="InterPro"/>
</dbReference>
<evidence type="ECO:0000313" key="12">
    <source>
        <dbReference type="Proteomes" id="UP000009235"/>
    </source>
</evidence>
<evidence type="ECO:0000256" key="4">
    <source>
        <dbReference type="ARBA" id="ARBA00022723"/>
    </source>
</evidence>
<keyword evidence="12" id="KW-1185">Reference proteome</keyword>
<comment type="cofactor">
    <cofactor evidence="1">
        <name>FAD</name>
        <dbReference type="ChEBI" id="CHEBI:57692"/>
    </cofactor>
</comment>
<gene>
    <name evidence="11" type="ordered locus">AS9A_4470</name>
</gene>
<reference evidence="11 12" key="1">
    <citation type="journal article" date="2011" name="J. Bacteriol.">
        <title>Complete genome sequence of Amycolicicoccus subflavus DQS3-9A1T, an actinomycete isolated from crude oil-polluted soil.</title>
        <authorList>
            <person name="Cai M."/>
            <person name="Chen W.M."/>
            <person name="Nie Y."/>
            <person name="Chi C.Q."/>
            <person name="Wang Y.N."/>
            <person name="Tang Y.Q."/>
            <person name="Li G.Y."/>
            <person name="Wu X.L."/>
        </authorList>
    </citation>
    <scope>NUCLEOTIDE SEQUENCE [LARGE SCALE GENOMIC DNA]</scope>
    <source>
        <strain evidence="12">DSM 45089 / DQS3-9A1</strain>
    </source>
</reference>
<feature type="region of interest" description="Disordered" evidence="8">
    <location>
        <begin position="545"/>
        <end position="567"/>
    </location>
</feature>
<keyword evidence="6" id="KW-0408">Iron</keyword>
<dbReference type="eggNOG" id="COG3239">
    <property type="taxonomic scope" value="Bacteria"/>
</dbReference>
<dbReference type="Pfam" id="PF00487">
    <property type="entry name" value="FA_desaturase"/>
    <property type="match status" value="1"/>
</dbReference>
<dbReference type="GO" id="GO:0051537">
    <property type="term" value="F:2 iron, 2 sulfur cluster binding"/>
    <property type="evidence" value="ECO:0007669"/>
    <property type="project" value="UniProtKB-KW"/>
</dbReference>
<dbReference type="SUPFAM" id="SSF63380">
    <property type="entry name" value="Riboflavin synthase domain-like"/>
    <property type="match status" value="1"/>
</dbReference>
<dbReference type="InterPro" id="IPR036010">
    <property type="entry name" value="2Fe-2S_ferredoxin-like_sf"/>
</dbReference>
<name>F6ENP6_HOYSD</name>
<evidence type="ECO:0000256" key="1">
    <source>
        <dbReference type="ARBA" id="ARBA00001974"/>
    </source>
</evidence>
<dbReference type="Proteomes" id="UP000009235">
    <property type="component" value="Chromosome"/>
</dbReference>
<dbReference type="GO" id="GO:0046872">
    <property type="term" value="F:metal ion binding"/>
    <property type="evidence" value="ECO:0007669"/>
    <property type="project" value="UniProtKB-KW"/>
</dbReference>
<dbReference type="Gene3D" id="2.40.30.10">
    <property type="entry name" value="Translation factors"/>
    <property type="match status" value="1"/>
</dbReference>
<keyword evidence="4" id="KW-0479">Metal-binding</keyword>
<dbReference type="Gene3D" id="3.40.50.80">
    <property type="entry name" value="Nucleotide-binding domain of ferredoxin-NADP reductase (FNR) module"/>
    <property type="match status" value="1"/>
</dbReference>
<evidence type="ECO:0000256" key="5">
    <source>
        <dbReference type="ARBA" id="ARBA00023002"/>
    </source>
</evidence>
<dbReference type="PROSITE" id="PS51384">
    <property type="entry name" value="FAD_FR"/>
    <property type="match status" value="1"/>
</dbReference>
<dbReference type="STRING" id="443218.AS9A_4470"/>
<keyword evidence="7" id="KW-0411">Iron-sulfur</keyword>
<protein>
    <submittedName>
        <fullName evidence="11">Fatty acid desaturase</fullName>
    </submittedName>
</protein>
<dbReference type="InterPro" id="IPR001041">
    <property type="entry name" value="2Fe-2S_ferredoxin-type"/>
</dbReference>
<feature type="domain" description="2Fe-2S ferredoxin-type" evidence="9">
    <location>
        <begin position="671"/>
        <end position="749"/>
    </location>
</feature>
<evidence type="ECO:0000256" key="7">
    <source>
        <dbReference type="ARBA" id="ARBA00023014"/>
    </source>
</evidence>
<accession>F6ENP6</accession>
<dbReference type="InterPro" id="IPR005804">
    <property type="entry name" value="FA_desaturase_dom"/>
</dbReference>
<dbReference type="InterPro" id="IPR039261">
    <property type="entry name" value="FNR_nucleotide-bd"/>
</dbReference>
<evidence type="ECO:0000313" key="11">
    <source>
        <dbReference type="EMBL" id="AEF42903.1"/>
    </source>
</evidence>
<evidence type="ECO:0000259" key="9">
    <source>
        <dbReference type="PROSITE" id="PS51085"/>
    </source>
</evidence>
<feature type="compositionally biased region" description="Basic and acidic residues" evidence="8">
    <location>
        <begin position="553"/>
        <end position="567"/>
    </location>
</feature>
<dbReference type="PANTHER" id="PTHR47354">
    <property type="entry name" value="NADH OXIDOREDUCTASE HCR"/>
    <property type="match status" value="1"/>
</dbReference>
<dbReference type="InterPro" id="IPR008333">
    <property type="entry name" value="Cbr1-like_FAD-bd_dom"/>
</dbReference>
<dbReference type="Gene3D" id="3.10.20.30">
    <property type="match status" value="1"/>
</dbReference>
<dbReference type="KEGG" id="asd:AS9A_4470"/>
<evidence type="ECO:0000256" key="2">
    <source>
        <dbReference type="ARBA" id="ARBA00022630"/>
    </source>
</evidence>
<dbReference type="SUPFAM" id="SSF52343">
    <property type="entry name" value="Ferredoxin reductase-like, C-terminal NADP-linked domain"/>
    <property type="match status" value="1"/>
</dbReference>
<sequence length="749" mass="83216">MTAIDVVRQRALSEEIQDLYARTKAKVGEEDLAHIRAVSAYSKAIDARRRELLRSGGPKAVSRAVVLEMLYRLLQFSELGHNIIHGSYDHLPNAGEFHSDRYDWDFNVDIAEWKVMHHEGHHPNTNILGRDHDLGYSVVRAQAGQDWFGHHALQLLLVGGATPFFTQVAPFVVSNAARQMTNSPFFSVDTLRVPAKVAYRDTVRRLITEPRAAGSRFLPTLLGNHVGGVVGYLAVLFLVIIEHHAGDVEVFPEPGPDETRDQYYTRQIRATRNFLRNDKLDSMLQRILEEEVPFENRPDFRIFYGGLDTHVEHHLFPDLPPNRQREIAPQVKDIALRHGLPYHETPIGDTAALLVQALTGLSVPVGERENSSPLRLLKQPLSLARRVVAGAKYRMLPDGPYLAKPRWYNVPTRVVATQELADGRARLVRLERPHGWDDVRWDAGAFISVRVEHRGESLVRQYSLVNDSDGSDTMDICIKRVDGGRVSNLLNDTLNSGAYVTLVGAPASTGGLIMTEIPAKSLFVAGGVGITPIISQLRRIARERNASEPGAEPAERPSDTGAEPAERPSDAVLLYFNRDKQSTLFEREIRELGRKVGIRVHLFTGELASATLIEQLVPDAHERETFVCAPSGLVDAVRGYLTDMGQPAPLFHTESFTPPELVRPVDDGRRYTVTFRRSDRKVEIDGATTLLEAATRAGISVPTGCRRGLCRACVTPKLSGTTQNEDSGTEVQRITVCDSLACSDIDLDL</sequence>
<dbReference type="GO" id="GO:0016491">
    <property type="term" value="F:oxidoreductase activity"/>
    <property type="evidence" value="ECO:0007669"/>
    <property type="project" value="UniProtKB-KW"/>
</dbReference>
<organism evidence="11 12">
    <name type="scientific">Hoyosella subflava (strain DSM 45089 / JCM 17490 / NBRC 109087 / DQS3-9A1)</name>
    <name type="common">Amycolicicoccus subflavus</name>
    <dbReference type="NCBI Taxonomy" id="443218"/>
    <lineage>
        <taxon>Bacteria</taxon>
        <taxon>Bacillati</taxon>
        <taxon>Actinomycetota</taxon>
        <taxon>Actinomycetes</taxon>
        <taxon>Mycobacteriales</taxon>
        <taxon>Hoyosellaceae</taxon>
        <taxon>Hoyosella</taxon>
    </lineage>
</organism>
<dbReference type="InterPro" id="IPR017938">
    <property type="entry name" value="Riboflavin_synthase-like_b-brl"/>
</dbReference>
<feature type="domain" description="FAD-binding FR-type" evidence="10">
    <location>
        <begin position="407"/>
        <end position="513"/>
    </location>
</feature>
<keyword evidence="3" id="KW-0001">2Fe-2S</keyword>
<dbReference type="InterPro" id="IPR012675">
    <property type="entry name" value="Beta-grasp_dom_sf"/>
</dbReference>
<evidence type="ECO:0000259" key="10">
    <source>
        <dbReference type="PROSITE" id="PS51384"/>
    </source>
</evidence>
<dbReference type="Pfam" id="PF00111">
    <property type="entry name" value="Fer2"/>
    <property type="match status" value="1"/>
</dbReference>
<dbReference type="InterPro" id="IPR050415">
    <property type="entry name" value="MRET"/>
</dbReference>
<dbReference type="OrthoDB" id="9801223at2"/>
<dbReference type="RefSeq" id="WP_013809251.1">
    <property type="nucleotide sequence ID" value="NC_015564.1"/>
</dbReference>
<evidence type="ECO:0000256" key="6">
    <source>
        <dbReference type="ARBA" id="ARBA00023004"/>
    </source>
</evidence>
<evidence type="ECO:0000256" key="8">
    <source>
        <dbReference type="SAM" id="MobiDB-lite"/>
    </source>
</evidence>
<evidence type="ECO:0000256" key="3">
    <source>
        <dbReference type="ARBA" id="ARBA00022714"/>
    </source>
</evidence>
<dbReference type="CDD" id="cd00207">
    <property type="entry name" value="fer2"/>
    <property type="match status" value="1"/>
</dbReference>
<keyword evidence="5" id="KW-0560">Oxidoreductase</keyword>
<dbReference type="HOGENOM" id="CLU_372413_0_0_11"/>